<evidence type="ECO:0000313" key="8">
    <source>
        <dbReference type="Proteomes" id="UP000185984"/>
    </source>
</evidence>
<feature type="domain" description="Cation efflux protein transmembrane" evidence="6">
    <location>
        <begin position="15"/>
        <end position="205"/>
    </location>
</feature>
<dbReference type="EMBL" id="MRCC01000003">
    <property type="protein sequence ID" value="OKH28459.1"/>
    <property type="molecule type" value="Genomic_DNA"/>
</dbReference>
<reference evidence="7 8" key="1">
    <citation type="submission" date="2016-11" db="EMBL/GenBank/DDBJ databases">
        <title>Draft Genome Sequences of Nine Cyanobacterial Strains from Diverse Habitats.</title>
        <authorList>
            <person name="Zhu T."/>
            <person name="Hou S."/>
            <person name="Lu X."/>
            <person name="Hess W.R."/>
        </authorList>
    </citation>
    <scope>NUCLEOTIDE SEQUENCE [LARGE SCALE GENOMIC DNA]</scope>
    <source>
        <strain evidence="7 8">5.2 s.c.1</strain>
    </source>
</reference>
<dbReference type="GO" id="GO:0005385">
    <property type="term" value="F:zinc ion transmembrane transporter activity"/>
    <property type="evidence" value="ECO:0007669"/>
    <property type="project" value="TreeGrafter"/>
</dbReference>
<evidence type="ECO:0000256" key="4">
    <source>
        <dbReference type="ARBA" id="ARBA00023136"/>
    </source>
</evidence>
<dbReference type="GO" id="GO:0005886">
    <property type="term" value="C:plasma membrane"/>
    <property type="evidence" value="ECO:0007669"/>
    <property type="project" value="TreeGrafter"/>
</dbReference>
<feature type="transmembrane region" description="Helical" evidence="5">
    <location>
        <begin position="47"/>
        <end position="66"/>
    </location>
</feature>
<dbReference type="Pfam" id="PF01545">
    <property type="entry name" value="Cation_efflux"/>
    <property type="match status" value="1"/>
</dbReference>
<dbReference type="InterPro" id="IPR058533">
    <property type="entry name" value="Cation_efflux_TM"/>
</dbReference>
<evidence type="ECO:0000256" key="2">
    <source>
        <dbReference type="ARBA" id="ARBA00022692"/>
    </source>
</evidence>
<evidence type="ECO:0000256" key="3">
    <source>
        <dbReference type="ARBA" id="ARBA00022989"/>
    </source>
</evidence>
<dbReference type="NCBIfam" id="TIGR01297">
    <property type="entry name" value="CDF"/>
    <property type="match status" value="1"/>
</dbReference>
<dbReference type="Gene3D" id="1.20.1510.10">
    <property type="entry name" value="Cation efflux protein transmembrane domain"/>
    <property type="match status" value="1"/>
</dbReference>
<evidence type="ECO:0000256" key="5">
    <source>
        <dbReference type="SAM" id="Phobius"/>
    </source>
</evidence>
<gene>
    <name evidence="7" type="ORF">NIES1031_04270</name>
</gene>
<sequence>MPKLHSNTRKIQILQLAIGLEISFFAVELGVGLWVHSLSLLADAGHLLSDVAALGVTLIASWMAQSARRHAKYGNGRIELYAALLNSLSLIILASWVATEAIARMQSPTSSDILSLPMLLTAVVGLGINGCNAFWLHECCHCDLNFKAAFLHVLSDLFSSFGVILAAIAISWLGWMWADSAISLLVSGLVAISATALLLQSLWMLFGTSPTTNACDCEKRDMEKLLFPSLEEILR</sequence>
<feature type="transmembrane region" description="Helical" evidence="5">
    <location>
        <begin position="181"/>
        <end position="199"/>
    </location>
</feature>
<dbReference type="OrthoDB" id="9809646at2"/>
<dbReference type="SUPFAM" id="SSF161111">
    <property type="entry name" value="Cation efflux protein transmembrane domain-like"/>
    <property type="match status" value="1"/>
</dbReference>
<evidence type="ECO:0000256" key="1">
    <source>
        <dbReference type="ARBA" id="ARBA00004141"/>
    </source>
</evidence>
<proteinExistence type="predicted"/>
<dbReference type="InterPro" id="IPR050681">
    <property type="entry name" value="CDF/SLC30A"/>
</dbReference>
<feature type="transmembrane region" description="Helical" evidence="5">
    <location>
        <begin position="78"/>
        <end position="98"/>
    </location>
</feature>
<evidence type="ECO:0000259" key="6">
    <source>
        <dbReference type="Pfam" id="PF01545"/>
    </source>
</evidence>
<feature type="transmembrane region" description="Helical" evidence="5">
    <location>
        <begin position="148"/>
        <end position="175"/>
    </location>
</feature>
<dbReference type="STRING" id="247279.NIES1031_04270"/>
<dbReference type="RefSeq" id="WP_073548258.1">
    <property type="nucleotide sequence ID" value="NZ_CAWMVK010000023.1"/>
</dbReference>
<dbReference type="InterPro" id="IPR002524">
    <property type="entry name" value="Cation_efflux"/>
</dbReference>
<feature type="transmembrane region" description="Helical" evidence="5">
    <location>
        <begin position="118"/>
        <end position="136"/>
    </location>
</feature>
<comment type="subcellular location">
    <subcellularLocation>
        <location evidence="1">Membrane</location>
        <topology evidence="1">Multi-pass membrane protein</topology>
    </subcellularLocation>
</comment>
<keyword evidence="4 5" id="KW-0472">Membrane</keyword>
<comment type="caution">
    <text evidence="7">The sequence shown here is derived from an EMBL/GenBank/DDBJ whole genome shotgun (WGS) entry which is preliminary data.</text>
</comment>
<organism evidence="7 8">
    <name type="scientific">Chroogloeocystis siderophila 5.2 s.c.1</name>
    <dbReference type="NCBI Taxonomy" id="247279"/>
    <lineage>
        <taxon>Bacteria</taxon>
        <taxon>Bacillati</taxon>
        <taxon>Cyanobacteriota</taxon>
        <taxon>Cyanophyceae</taxon>
        <taxon>Oscillatoriophycideae</taxon>
        <taxon>Chroococcales</taxon>
        <taxon>Chroococcaceae</taxon>
        <taxon>Chroogloeocystis</taxon>
    </lineage>
</organism>
<dbReference type="PANTHER" id="PTHR11562:SF17">
    <property type="entry name" value="RE54080P-RELATED"/>
    <property type="match status" value="1"/>
</dbReference>
<dbReference type="PANTHER" id="PTHR11562">
    <property type="entry name" value="CATION EFFLUX PROTEIN/ ZINC TRANSPORTER"/>
    <property type="match status" value="1"/>
</dbReference>
<protein>
    <submittedName>
        <fullName evidence="7">Cation transporter permease</fullName>
    </submittedName>
</protein>
<keyword evidence="3 5" id="KW-1133">Transmembrane helix</keyword>
<keyword evidence="8" id="KW-1185">Reference proteome</keyword>
<feature type="transmembrane region" description="Helical" evidence="5">
    <location>
        <begin position="12"/>
        <end position="35"/>
    </location>
</feature>
<dbReference type="Proteomes" id="UP000185984">
    <property type="component" value="Unassembled WGS sequence"/>
</dbReference>
<name>A0A1U7HY36_9CHRO</name>
<dbReference type="AlphaFoldDB" id="A0A1U7HY36"/>
<keyword evidence="2 5" id="KW-0812">Transmembrane</keyword>
<accession>A0A1U7HY36</accession>
<dbReference type="InterPro" id="IPR027469">
    <property type="entry name" value="Cation_efflux_TMD_sf"/>
</dbReference>
<evidence type="ECO:0000313" key="7">
    <source>
        <dbReference type="EMBL" id="OKH28459.1"/>
    </source>
</evidence>